<evidence type="ECO:0000313" key="10">
    <source>
        <dbReference type="Proteomes" id="UP000254640"/>
    </source>
</evidence>
<proteinExistence type="inferred from homology"/>
<dbReference type="AlphaFoldDB" id="A0A379LRY8"/>
<dbReference type="PROSITE" id="PS52016">
    <property type="entry name" value="TONB_DEPENDENT_REC_3"/>
    <property type="match status" value="1"/>
</dbReference>
<dbReference type="Gene3D" id="2.40.170.20">
    <property type="entry name" value="TonB-dependent receptor, beta-barrel domain"/>
    <property type="match status" value="1"/>
</dbReference>
<reference evidence="9 10" key="1">
    <citation type="submission" date="2018-06" db="EMBL/GenBank/DDBJ databases">
        <authorList>
            <consortium name="Pathogen Informatics"/>
            <person name="Doyle S."/>
        </authorList>
    </citation>
    <scope>NUCLEOTIDE SEQUENCE [LARGE SCALE GENOMIC DNA]</scope>
    <source>
        <strain evidence="9 10">NCTC9381</strain>
    </source>
</reference>
<dbReference type="InterPro" id="IPR036942">
    <property type="entry name" value="Beta-barrel_TonB_sf"/>
</dbReference>
<gene>
    <name evidence="9" type="primary">fepA_2</name>
    <name evidence="9" type="ORF">NCTC9381_05280</name>
</gene>
<dbReference type="InterPro" id="IPR010917">
    <property type="entry name" value="TonB_rcpt_CS"/>
</dbReference>
<feature type="short sequence motif" description="TonB C-terminal box" evidence="8">
    <location>
        <begin position="40"/>
        <end position="57"/>
    </location>
</feature>
<evidence type="ECO:0000256" key="3">
    <source>
        <dbReference type="ARBA" id="ARBA00022452"/>
    </source>
</evidence>
<evidence type="ECO:0000256" key="2">
    <source>
        <dbReference type="ARBA" id="ARBA00022448"/>
    </source>
</evidence>
<keyword evidence="5 7" id="KW-0472">Membrane</keyword>
<keyword evidence="6 7" id="KW-0998">Cell outer membrane</keyword>
<dbReference type="EMBL" id="UGSO01000002">
    <property type="protein sequence ID" value="SUE06226.1"/>
    <property type="molecule type" value="Genomic_DNA"/>
</dbReference>
<keyword evidence="9" id="KW-0675">Receptor</keyword>
<dbReference type="GO" id="GO:0009279">
    <property type="term" value="C:cell outer membrane"/>
    <property type="evidence" value="ECO:0007669"/>
    <property type="project" value="UniProtKB-SubCell"/>
</dbReference>
<evidence type="ECO:0000256" key="8">
    <source>
        <dbReference type="PROSITE-ProRule" id="PRU10144"/>
    </source>
</evidence>
<keyword evidence="10" id="KW-1185">Reference proteome</keyword>
<sequence length="57" mass="6488">MLIQYFGVNFNYDITKNLRANAGINNLLDKQLYREADGASTYNEPGRAYYAGLTMSF</sequence>
<evidence type="ECO:0000256" key="7">
    <source>
        <dbReference type="PROSITE-ProRule" id="PRU01360"/>
    </source>
</evidence>
<protein>
    <submittedName>
        <fullName evidence="9">Enterobactin outer-membrane receptor</fullName>
    </submittedName>
</protein>
<keyword evidence="4 7" id="KW-0812">Transmembrane</keyword>
<dbReference type="PROSITE" id="PS01156">
    <property type="entry name" value="TONB_DEPENDENT_REC_2"/>
    <property type="match status" value="1"/>
</dbReference>
<dbReference type="InterPro" id="IPR039426">
    <property type="entry name" value="TonB-dep_rcpt-like"/>
</dbReference>
<dbReference type="SUPFAM" id="SSF56935">
    <property type="entry name" value="Porins"/>
    <property type="match status" value="1"/>
</dbReference>
<keyword evidence="3 7" id="KW-1134">Transmembrane beta strand</keyword>
<evidence type="ECO:0000313" key="9">
    <source>
        <dbReference type="EMBL" id="SUE06226.1"/>
    </source>
</evidence>
<comment type="subcellular location">
    <subcellularLocation>
        <location evidence="1 7">Cell outer membrane</location>
        <topology evidence="1 7">Multi-pass membrane protein</topology>
    </subcellularLocation>
</comment>
<evidence type="ECO:0000256" key="5">
    <source>
        <dbReference type="ARBA" id="ARBA00023136"/>
    </source>
</evidence>
<organism evidence="9 10">
    <name type="scientific">Enterobacter agglomerans</name>
    <name type="common">Erwinia herbicola</name>
    <name type="synonym">Pantoea agglomerans</name>
    <dbReference type="NCBI Taxonomy" id="549"/>
    <lineage>
        <taxon>Bacteria</taxon>
        <taxon>Pseudomonadati</taxon>
        <taxon>Pseudomonadota</taxon>
        <taxon>Gammaproteobacteria</taxon>
        <taxon>Enterobacterales</taxon>
        <taxon>Erwiniaceae</taxon>
        <taxon>Pantoea</taxon>
        <taxon>Pantoea agglomerans group</taxon>
    </lineage>
</organism>
<comment type="similarity">
    <text evidence="7">Belongs to the TonB-dependent receptor family.</text>
</comment>
<name>A0A379LRY8_ENTAG</name>
<evidence type="ECO:0000256" key="1">
    <source>
        <dbReference type="ARBA" id="ARBA00004571"/>
    </source>
</evidence>
<keyword evidence="2 7" id="KW-0813">Transport</keyword>
<accession>A0A379LRY8</accession>
<evidence type="ECO:0000256" key="4">
    <source>
        <dbReference type="ARBA" id="ARBA00022692"/>
    </source>
</evidence>
<dbReference type="Proteomes" id="UP000254640">
    <property type="component" value="Unassembled WGS sequence"/>
</dbReference>
<evidence type="ECO:0000256" key="6">
    <source>
        <dbReference type="ARBA" id="ARBA00023237"/>
    </source>
</evidence>